<feature type="domain" description="BPTI/Kunitz inhibitor" evidence="3">
    <location>
        <begin position="50"/>
        <end position="100"/>
    </location>
</feature>
<evidence type="ECO:0000259" key="3">
    <source>
        <dbReference type="PROSITE" id="PS50279"/>
    </source>
</evidence>
<reference evidence="4" key="4">
    <citation type="submission" date="2025-09" db="UniProtKB">
        <authorList>
            <consortium name="Ensembl"/>
        </authorList>
    </citation>
    <scope>IDENTIFICATION</scope>
    <source>
        <strain evidence="4">JP 163 A</strain>
    </source>
</reference>
<dbReference type="Ensembl" id="ENSXMAT00000029364.1">
    <property type="protein sequence ID" value="ENSXMAP00000023511.1"/>
    <property type="gene ID" value="ENSXMAG00000024361.1"/>
</dbReference>
<dbReference type="PANTHER" id="PTHR10083:SF375">
    <property type="entry name" value="BPTI_KUNITZ INHIBITOR DOMAIN-CONTAINING PROTEIN"/>
    <property type="match status" value="1"/>
</dbReference>
<dbReference type="InterPro" id="IPR002223">
    <property type="entry name" value="Kunitz_BPTI"/>
</dbReference>
<dbReference type="GO" id="GO:0005615">
    <property type="term" value="C:extracellular space"/>
    <property type="evidence" value="ECO:0007669"/>
    <property type="project" value="TreeGrafter"/>
</dbReference>
<protein>
    <recommendedName>
        <fullName evidence="3">BPTI/Kunitz inhibitor domain-containing protein</fullName>
    </recommendedName>
</protein>
<dbReference type="PROSITE" id="PS00280">
    <property type="entry name" value="BPTI_KUNITZ_1"/>
    <property type="match status" value="1"/>
</dbReference>
<feature type="transmembrane region" description="Helical" evidence="2">
    <location>
        <begin position="12"/>
        <end position="35"/>
    </location>
</feature>
<evidence type="ECO:0000313" key="5">
    <source>
        <dbReference type="Proteomes" id="UP000002852"/>
    </source>
</evidence>
<evidence type="ECO:0000256" key="2">
    <source>
        <dbReference type="SAM" id="Phobius"/>
    </source>
</evidence>
<organism evidence="4 5">
    <name type="scientific">Xiphophorus maculatus</name>
    <name type="common">Southern platyfish</name>
    <name type="synonym">Platypoecilus maculatus</name>
    <dbReference type="NCBI Taxonomy" id="8083"/>
    <lineage>
        <taxon>Eukaryota</taxon>
        <taxon>Metazoa</taxon>
        <taxon>Chordata</taxon>
        <taxon>Craniata</taxon>
        <taxon>Vertebrata</taxon>
        <taxon>Euteleostomi</taxon>
        <taxon>Actinopterygii</taxon>
        <taxon>Neopterygii</taxon>
        <taxon>Teleostei</taxon>
        <taxon>Neoteleostei</taxon>
        <taxon>Acanthomorphata</taxon>
        <taxon>Ovalentaria</taxon>
        <taxon>Atherinomorphae</taxon>
        <taxon>Cyprinodontiformes</taxon>
        <taxon>Poeciliidae</taxon>
        <taxon>Poeciliinae</taxon>
        <taxon>Xiphophorus</taxon>
    </lineage>
</organism>
<keyword evidence="1" id="KW-1015">Disulfide bond</keyword>
<dbReference type="GO" id="GO:0004867">
    <property type="term" value="F:serine-type endopeptidase inhibitor activity"/>
    <property type="evidence" value="ECO:0007669"/>
    <property type="project" value="InterPro"/>
</dbReference>
<dbReference type="GeneTree" id="ENSGT01090000260131"/>
<dbReference type="SMART" id="SM00131">
    <property type="entry name" value="KU"/>
    <property type="match status" value="1"/>
</dbReference>
<dbReference type="FunFam" id="4.10.410.10:FF:000020">
    <property type="entry name" value="Collagen, type VI, alpha 3"/>
    <property type="match status" value="1"/>
</dbReference>
<dbReference type="Gene3D" id="4.10.410.10">
    <property type="entry name" value="Pancreatic trypsin inhibitor Kunitz domain"/>
    <property type="match status" value="1"/>
</dbReference>
<keyword evidence="2" id="KW-1133">Transmembrane helix</keyword>
<dbReference type="PRINTS" id="PR00759">
    <property type="entry name" value="BASICPTASE"/>
</dbReference>
<evidence type="ECO:0000313" key="4">
    <source>
        <dbReference type="Ensembl" id="ENSXMAP00000023511.1"/>
    </source>
</evidence>
<keyword evidence="2" id="KW-0472">Membrane</keyword>
<keyword evidence="5" id="KW-1185">Reference proteome</keyword>
<dbReference type="PROSITE" id="PS50279">
    <property type="entry name" value="BPTI_KUNITZ_2"/>
    <property type="match status" value="1"/>
</dbReference>
<dbReference type="InterPro" id="IPR036880">
    <property type="entry name" value="Kunitz_BPTI_sf"/>
</dbReference>
<dbReference type="Pfam" id="PF00014">
    <property type="entry name" value="Kunitz_BPTI"/>
    <property type="match status" value="1"/>
</dbReference>
<dbReference type="SUPFAM" id="SSF57362">
    <property type="entry name" value="BPTI-like"/>
    <property type="match status" value="1"/>
</dbReference>
<reference evidence="5" key="1">
    <citation type="submission" date="2012-01" db="EMBL/GenBank/DDBJ databases">
        <authorList>
            <person name="Walter R."/>
            <person name="Schartl M."/>
            <person name="Warren W."/>
        </authorList>
    </citation>
    <scope>NUCLEOTIDE SEQUENCE [LARGE SCALE GENOMIC DNA]</scope>
    <source>
        <strain evidence="5">JP 163 A</strain>
    </source>
</reference>
<name>A0A3B5Q0L3_XIPMA</name>
<evidence type="ECO:0000256" key="1">
    <source>
        <dbReference type="ARBA" id="ARBA00023157"/>
    </source>
</evidence>
<sequence>MIHFYRFFFSGLEIIFSLFCFLMCVLTCHIVMVMIHQNSCHLLHPPGGGCSQPLEPGPCRQYRIRWYYDPEANACAQFWYGGCQGNTNNFENEANCRNTCVYLHLPETPGK</sequence>
<reference evidence="4" key="3">
    <citation type="submission" date="2025-08" db="UniProtKB">
        <authorList>
            <consortium name="Ensembl"/>
        </authorList>
    </citation>
    <scope>IDENTIFICATION</scope>
    <source>
        <strain evidence="4">JP 163 A</strain>
    </source>
</reference>
<proteinExistence type="predicted"/>
<dbReference type="AlphaFoldDB" id="A0A3B5Q0L3"/>
<dbReference type="InterPro" id="IPR020901">
    <property type="entry name" value="Prtase_inh_Kunz-CS"/>
</dbReference>
<dbReference type="Proteomes" id="UP000002852">
    <property type="component" value="Unassembled WGS sequence"/>
</dbReference>
<dbReference type="STRING" id="8083.ENSXMAP00000023511"/>
<dbReference type="PANTHER" id="PTHR10083">
    <property type="entry name" value="KUNITZ-TYPE PROTEASE INHIBITOR-RELATED"/>
    <property type="match status" value="1"/>
</dbReference>
<accession>A0A3B5Q0L3</accession>
<keyword evidence="2" id="KW-0812">Transmembrane</keyword>
<reference evidence="5" key="2">
    <citation type="journal article" date="2013" name="Nat. Genet.">
        <title>The genome of the platyfish, Xiphophorus maculatus, provides insights into evolutionary adaptation and several complex traits.</title>
        <authorList>
            <person name="Schartl M."/>
            <person name="Walter R.B."/>
            <person name="Shen Y."/>
            <person name="Garcia T."/>
            <person name="Catchen J."/>
            <person name="Amores A."/>
            <person name="Braasch I."/>
            <person name="Chalopin D."/>
            <person name="Volff J.N."/>
            <person name="Lesch K.P."/>
            <person name="Bisazza A."/>
            <person name="Minx P."/>
            <person name="Hillier L."/>
            <person name="Wilson R.K."/>
            <person name="Fuerstenberg S."/>
            <person name="Boore J."/>
            <person name="Searle S."/>
            <person name="Postlethwait J.H."/>
            <person name="Warren W.C."/>
        </authorList>
    </citation>
    <scope>NUCLEOTIDE SEQUENCE [LARGE SCALE GENOMIC DNA]</scope>
    <source>
        <strain evidence="5">JP 163 A</strain>
    </source>
</reference>
<dbReference type="InterPro" id="IPR050098">
    <property type="entry name" value="TFPI/VKTCI-like"/>
</dbReference>
<dbReference type="InParanoid" id="A0A3B5Q0L3"/>